<sequence length="357" mass="38947">MDKRAVDALVSVLGQAAGATLTLRREQGGRLAVSYGTSTSILIPVWAGEGYPQDVRAALRRLPERGPRPGESPVIVASQMSPGGRSMLLAQSLSWADARGAAHVRAEPGLVVVVDGREVPQPQRRRLGVAWTPGAGAVAELLLARAQLERATSRGDMRLPTVTELADALHASPTVASTALRMFDAEGWTAKKGPQRGPAAVRFLTDPSAMLSSWVRWYRETPRDSVEAHALVRDGEVFLEREIARVWRHLWWAATGPVALERRAPFLTAIPVVDLYADLPSAEAEVDDLLQGAGLRRVERGARVRVHRADRYLRAVTPPTNDVVPIVSDVRLYGDLMRVGGREEEAADHLRETRIGF</sequence>
<protein>
    <submittedName>
        <fullName evidence="1">Uncharacterized protein</fullName>
    </submittedName>
</protein>
<gene>
    <name evidence="1" type="ORF">N869_01050</name>
</gene>
<evidence type="ECO:0000313" key="2">
    <source>
        <dbReference type="Proteomes" id="UP000054314"/>
    </source>
</evidence>
<dbReference type="EMBL" id="AXCZ01000085">
    <property type="protein sequence ID" value="KGM12890.1"/>
    <property type="molecule type" value="Genomic_DNA"/>
</dbReference>
<accession>A0A0A0BY48</accession>
<evidence type="ECO:0000313" key="1">
    <source>
        <dbReference type="EMBL" id="KGM12890.1"/>
    </source>
</evidence>
<reference evidence="1 2" key="1">
    <citation type="submission" date="2013-08" db="EMBL/GenBank/DDBJ databases">
        <title>Genome sequencing of Cellulomonas bogoriensis 69B4.</title>
        <authorList>
            <person name="Chen F."/>
            <person name="Li Y."/>
            <person name="Wang G."/>
        </authorList>
    </citation>
    <scope>NUCLEOTIDE SEQUENCE [LARGE SCALE GENOMIC DNA]</scope>
    <source>
        <strain evidence="1 2">69B4</strain>
    </source>
</reference>
<dbReference type="Pfam" id="PF09952">
    <property type="entry name" value="AbiEi_2"/>
    <property type="match status" value="1"/>
</dbReference>
<keyword evidence="2" id="KW-1185">Reference proteome</keyword>
<comment type="caution">
    <text evidence="1">The sequence shown here is derived from an EMBL/GenBank/DDBJ whole genome shotgun (WGS) entry which is preliminary data.</text>
</comment>
<dbReference type="AlphaFoldDB" id="A0A0A0BY48"/>
<dbReference type="Proteomes" id="UP000054314">
    <property type="component" value="Unassembled WGS sequence"/>
</dbReference>
<organism evidence="1 2">
    <name type="scientific">Cellulomonas bogoriensis 69B4 = DSM 16987</name>
    <dbReference type="NCBI Taxonomy" id="1386082"/>
    <lineage>
        <taxon>Bacteria</taxon>
        <taxon>Bacillati</taxon>
        <taxon>Actinomycetota</taxon>
        <taxon>Actinomycetes</taxon>
        <taxon>Micrococcales</taxon>
        <taxon>Cellulomonadaceae</taxon>
        <taxon>Cellulomonas</taxon>
    </lineage>
</organism>
<name>A0A0A0BY48_9CELL</name>
<proteinExistence type="predicted"/>
<dbReference type="InterPro" id="IPR019238">
    <property type="entry name" value="AbiEi_2"/>
</dbReference>